<organism evidence="1 2">
    <name type="scientific">Artomyces pyxidatus</name>
    <dbReference type="NCBI Taxonomy" id="48021"/>
    <lineage>
        <taxon>Eukaryota</taxon>
        <taxon>Fungi</taxon>
        <taxon>Dikarya</taxon>
        <taxon>Basidiomycota</taxon>
        <taxon>Agaricomycotina</taxon>
        <taxon>Agaricomycetes</taxon>
        <taxon>Russulales</taxon>
        <taxon>Auriscalpiaceae</taxon>
        <taxon>Artomyces</taxon>
    </lineage>
</organism>
<proteinExistence type="predicted"/>
<dbReference type="EMBL" id="MU277229">
    <property type="protein sequence ID" value="KAI0059118.1"/>
    <property type="molecule type" value="Genomic_DNA"/>
</dbReference>
<evidence type="ECO:0000313" key="2">
    <source>
        <dbReference type="Proteomes" id="UP000814140"/>
    </source>
</evidence>
<name>A0ACB8SSB1_9AGAM</name>
<sequence length="245" mass="27661">MIARCRAKCWIIQLKEDNQDRALPSAQRGMHGHIIIYPQRPQAIASILPPPMQDIITPICVIFVGSSPPTQQWLQEKAKPLGVRREKVRAALEWLKAHNRFYKDIIVNHDLLNTLPERHILPVHIEHILPDLAGDTLTSRYDATQKLDDDAAIAARARAEAFQSVVITDVDGHAPMNELRAGAVRHVKQKGGAYVQVPHAPDPANEFFNPDLFPMIYPTLFPYGIGGFEDRNRRTALSMKKQVQH</sequence>
<gene>
    <name evidence="1" type="ORF">BV25DRAFT_1809591</name>
</gene>
<protein>
    <submittedName>
        <fullName evidence="1">Uncharacterized protein</fullName>
    </submittedName>
</protein>
<evidence type="ECO:0000313" key="1">
    <source>
        <dbReference type="EMBL" id="KAI0059118.1"/>
    </source>
</evidence>
<dbReference type="Proteomes" id="UP000814140">
    <property type="component" value="Unassembled WGS sequence"/>
</dbReference>
<accession>A0ACB8SSB1</accession>
<reference evidence="1" key="1">
    <citation type="submission" date="2021-03" db="EMBL/GenBank/DDBJ databases">
        <authorList>
            <consortium name="DOE Joint Genome Institute"/>
            <person name="Ahrendt S."/>
            <person name="Looney B.P."/>
            <person name="Miyauchi S."/>
            <person name="Morin E."/>
            <person name="Drula E."/>
            <person name="Courty P.E."/>
            <person name="Chicoki N."/>
            <person name="Fauchery L."/>
            <person name="Kohler A."/>
            <person name="Kuo A."/>
            <person name="Labutti K."/>
            <person name="Pangilinan J."/>
            <person name="Lipzen A."/>
            <person name="Riley R."/>
            <person name="Andreopoulos W."/>
            <person name="He G."/>
            <person name="Johnson J."/>
            <person name="Barry K.W."/>
            <person name="Grigoriev I.V."/>
            <person name="Nagy L."/>
            <person name="Hibbett D."/>
            <person name="Henrissat B."/>
            <person name="Matheny P.B."/>
            <person name="Labbe J."/>
            <person name="Martin F."/>
        </authorList>
    </citation>
    <scope>NUCLEOTIDE SEQUENCE</scope>
    <source>
        <strain evidence="1">HHB10654</strain>
    </source>
</reference>
<feature type="non-terminal residue" evidence="1">
    <location>
        <position position="245"/>
    </location>
</feature>
<comment type="caution">
    <text evidence="1">The sequence shown here is derived from an EMBL/GenBank/DDBJ whole genome shotgun (WGS) entry which is preliminary data.</text>
</comment>
<reference evidence="1" key="2">
    <citation type="journal article" date="2022" name="New Phytol.">
        <title>Evolutionary transition to the ectomycorrhizal habit in the genomes of a hyperdiverse lineage of mushroom-forming fungi.</title>
        <authorList>
            <person name="Looney B."/>
            <person name="Miyauchi S."/>
            <person name="Morin E."/>
            <person name="Drula E."/>
            <person name="Courty P.E."/>
            <person name="Kohler A."/>
            <person name="Kuo A."/>
            <person name="LaButti K."/>
            <person name="Pangilinan J."/>
            <person name="Lipzen A."/>
            <person name="Riley R."/>
            <person name="Andreopoulos W."/>
            <person name="He G."/>
            <person name="Johnson J."/>
            <person name="Nolan M."/>
            <person name="Tritt A."/>
            <person name="Barry K.W."/>
            <person name="Grigoriev I.V."/>
            <person name="Nagy L.G."/>
            <person name="Hibbett D."/>
            <person name="Henrissat B."/>
            <person name="Matheny P.B."/>
            <person name="Labbe J."/>
            <person name="Martin F.M."/>
        </authorList>
    </citation>
    <scope>NUCLEOTIDE SEQUENCE</scope>
    <source>
        <strain evidence="1">HHB10654</strain>
    </source>
</reference>
<keyword evidence="2" id="KW-1185">Reference proteome</keyword>